<reference evidence="1" key="3">
    <citation type="submission" date="2018-07" db="EMBL/GenBank/DDBJ databases">
        <title>WGS assembly of Glycine max.</title>
        <authorList>
            <person name="Schmutz J."/>
            <person name="Cannon S."/>
            <person name="Schlueter J."/>
            <person name="Ma J."/>
            <person name="Mitros T."/>
            <person name="Nelson W."/>
            <person name="Hyten D."/>
            <person name="Song Q."/>
            <person name="Thelen J."/>
            <person name="Cheng J."/>
            <person name="Xu D."/>
            <person name="Hellsten U."/>
            <person name="May G."/>
            <person name="Yu Y."/>
            <person name="Sakurai T."/>
            <person name="Umezawa T."/>
            <person name="Bhattacharyya M."/>
            <person name="Sandhu D."/>
            <person name="Valliyodan B."/>
            <person name="Lindquist E."/>
            <person name="Peto M."/>
            <person name="Grant D."/>
            <person name="Shu S."/>
            <person name="Goodstein D."/>
            <person name="Barry K."/>
            <person name="Futrell-Griggs M."/>
            <person name="Abernathy B."/>
            <person name="Du J."/>
            <person name="Tian Z."/>
            <person name="Zhu L."/>
            <person name="Gill N."/>
            <person name="Joshi T."/>
            <person name="Libault M."/>
            <person name="Sethuraman A."/>
            <person name="Zhang X."/>
            <person name="Shinozaki K."/>
            <person name="Nguyen H."/>
            <person name="Wing R."/>
            <person name="Cregan P."/>
            <person name="Specht J."/>
            <person name="Grimwood J."/>
            <person name="Rokhsar D."/>
            <person name="Stacey G."/>
            <person name="Shoemaker R."/>
            <person name="Jackson S."/>
        </authorList>
    </citation>
    <scope>NUCLEOTIDE SEQUENCE</scope>
    <source>
        <tissue evidence="1">Callus</tissue>
    </source>
</reference>
<accession>A0A0R0KRB9</accession>
<dbReference type="InParanoid" id="A0A0R0KRB9"/>
<dbReference type="AlphaFoldDB" id="A0A0R0KRB9"/>
<dbReference type="Proteomes" id="UP000008827">
    <property type="component" value="Chromosome 2"/>
</dbReference>
<dbReference type="EMBL" id="CM000835">
    <property type="protein sequence ID" value="KRH69382.1"/>
    <property type="molecule type" value="Genomic_DNA"/>
</dbReference>
<evidence type="ECO:0000313" key="3">
    <source>
        <dbReference type="Proteomes" id="UP000008827"/>
    </source>
</evidence>
<sequence length="85" mass="9601">MVEEIRNRLVVFCICAEQLYVVYPTVICINCGLENYCVTVVPLLSEPSCAECLDRKIWSLNQIVLVVQYCFAFLISESAINSMSS</sequence>
<evidence type="ECO:0000313" key="2">
    <source>
        <dbReference type="EnsemblPlants" id="KRH69382"/>
    </source>
</evidence>
<keyword evidence="3" id="KW-1185">Reference proteome</keyword>
<gene>
    <name evidence="1" type="ORF">GLYMA_02G022900</name>
</gene>
<protein>
    <submittedName>
        <fullName evidence="1 2">Uncharacterized protein</fullName>
    </submittedName>
</protein>
<name>A0A0R0KRB9_SOYBN</name>
<dbReference type="EnsemblPlants" id="KRH69382">
    <property type="protein sequence ID" value="KRH69382"/>
    <property type="gene ID" value="GLYMA_02G022900"/>
</dbReference>
<evidence type="ECO:0000313" key="1">
    <source>
        <dbReference type="EMBL" id="KRH69382.1"/>
    </source>
</evidence>
<organism evidence="1">
    <name type="scientific">Glycine max</name>
    <name type="common">Soybean</name>
    <name type="synonym">Glycine hispida</name>
    <dbReference type="NCBI Taxonomy" id="3847"/>
    <lineage>
        <taxon>Eukaryota</taxon>
        <taxon>Viridiplantae</taxon>
        <taxon>Streptophyta</taxon>
        <taxon>Embryophyta</taxon>
        <taxon>Tracheophyta</taxon>
        <taxon>Spermatophyta</taxon>
        <taxon>Magnoliopsida</taxon>
        <taxon>eudicotyledons</taxon>
        <taxon>Gunneridae</taxon>
        <taxon>Pentapetalae</taxon>
        <taxon>rosids</taxon>
        <taxon>fabids</taxon>
        <taxon>Fabales</taxon>
        <taxon>Fabaceae</taxon>
        <taxon>Papilionoideae</taxon>
        <taxon>50 kb inversion clade</taxon>
        <taxon>NPAAA clade</taxon>
        <taxon>indigoferoid/millettioid clade</taxon>
        <taxon>Phaseoleae</taxon>
        <taxon>Glycine</taxon>
        <taxon>Glycine subgen. Soja</taxon>
    </lineage>
</organism>
<reference evidence="2" key="2">
    <citation type="submission" date="2018-02" db="UniProtKB">
        <authorList>
            <consortium name="EnsemblPlants"/>
        </authorList>
    </citation>
    <scope>IDENTIFICATION</scope>
    <source>
        <strain evidence="2">Williams 82</strain>
    </source>
</reference>
<proteinExistence type="predicted"/>
<dbReference type="Gramene" id="KRH69382">
    <property type="protein sequence ID" value="KRH69382"/>
    <property type="gene ID" value="GLYMA_02G022900"/>
</dbReference>
<reference evidence="1 2" key="1">
    <citation type="journal article" date="2010" name="Nature">
        <title>Genome sequence of the palaeopolyploid soybean.</title>
        <authorList>
            <person name="Schmutz J."/>
            <person name="Cannon S.B."/>
            <person name="Schlueter J."/>
            <person name="Ma J."/>
            <person name="Mitros T."/>
            <person name="Nelson W."/>
            <person name="Hyten D.L."/>
            <person name="Song Q."/>
            <person name="Thelen J.J."/>
            <person name="Cheng J."/>
            <person name="Xu D."/>
            <person name="Hellsten U."/>
            <person name="May G.D."/>
            <person name="Yu Y."/>
            <person name="Sakurai T."/>
            <person name="Umezawa T."/>
            <person name="Bhattacharyya M.K."/>
            <person name="Sandhu D."/>
            <person name="Valliyodan B."/>
            <person name="Lindquist E."/>
            <person name="Peto M."/>
            <person name="Grant D."/>
            <person name="Shu S."/>
            <person name="Goodstein D."/>
            <person name="Barry K."/>
            <person name="Futrell-Griggs M."/>
            <person name="Abernathy B."/>
            <person name="Du J."/>
            <person name="Tian Z."/>
            <person name="Zhu L."/>
            <person name="Gill N."/>
            <person name="Joshi T."/>
            <person name="Libault M."/>
            <person name="Sethuraman A."/>
            <person name="Zhang X.-C."/>
            <person name="Shinozaki K."/>
            <person name="Nguyen H.T."/>
            <person name="Wing R.A."/>
            <person name="Cregan P."/>
            <person name="Specht J."/>
            <person name="Grimwood J."/>
            <person name="Rokhsar D."/>
            <person name="Stacey G."/>
            <person name="Shoemaker R.C."/>
            <person name="Jackson S.A."/>
        </authorList>
    </citation>
    <scope>NUCLEOTIDE SEQUENCE [LARGE SCALE GENOMIC DNA]</scope>
    <source>
        <strain evidence="2">cv. Williams 82</strain>
        <tissue evidence="1">Callus</tissue>
    </source>
</reference>